<keyword evidence="2" id="KW-0812">Transmembrane</keyword>
<dbReference type="SMART" id="SM00409">
    <property type="entry name" value="IG"/>
    <property type="match status" value="1"/>
</dbReference>
<dbReference type="SUPFAM" id="SSF48726">
    <property type="entry name" value="Immunoglobulin"/>
    <property type="match status" value="1"/>
</dbReference>
<feature type="domain" description="Immunoglobulin" evidence="4">
    <location>
        <begin position="34"/>
        <end position="131"/>
    </location>
</feature>
<sequence length="391" mass="43821">MDRSGFQTSFILGFVLCLAKGQDNCVGYSHRNDTEFVYGVLGQNITLSCELQSYCVRSLWAFRTSPVKYPTAGSCSNCGESFSVSEIINGDIMYSSLHIININERLAGIYDCSCQHGNGKDRVKCFNLQIKNASCQLELTQSEKVEVGKTSEFCLLNRGSGLLKIKESKDRCRISCIINNLCQTRIILSVISSTTNSPSNSTTEEVTRITQLAITKTSTVTFATSPYTPDRNSSLTSTRKEDFNRGTKPTFTKNGTFTFATSPYTTDGNSLSTSMMKNKSGKRVTANNTGILVGFIVLITLVLVLILIIISLFWLVSRKYSKKVEHEYSRDIPLFTAATDDTKYSKTIYQSKIDKRDIEYARHIYPSTSDSDIEYERHIHNLVPLYDEIKQ</sequence>
<feature type="signal peptide" evidence="3">
    <location>
        <begin position="1"/>
        <end position="21"/>
    </location>
</feature>
<dbReference type="EMBL" id="MRZV01000035">
    <property type="protein sequence ID" value="PIK61324.1"/>
    <property type="molecule type" value="Genomic_DNA"/>
</dbReference>
<name>A0A2G8LM62_STIJA</name>
<dbReference type="InterPro" id="IPR036179">
    <property type="entry name" value="Ig-like_dom_sf"/>
</dbReference>
<evidence type="ECO:0000256" key="3">
    <source>
        <dbReference type="SAM" id="SignalP"/>
    </source>
</evidence>
<feature type="region of interest" description="Disordered" evidence="1">
    <location>
        <begin position="228"/>
        <end position="247"/>
    </location>
</feature>
<evidence type="ECO:0000259" key="4">
    <source>
        <dbReference type="SMART" id="SM00409"/>
    </source>
</evidence>
<keyword evidence="3" id="KW-0732">Signal</keyword>
<feature type="compositionally biased region" description="Polar residues" evidence="1">
    <location>
        <begin position="228"/>
        <end position="237"/>
    </location>
</feature>
<dbReference type="Gene3D" id="2.60.40.10">
    <property type="entry name" value="Immunoglobulins"/>
    <property type="match status" value="1"/>
</dbReference>
<dbReference type="InterPro" id="IPR013783">
    <property type="entry name" value="Ig-like_fold"/>
</dbReference>
<evidence type="ECO:0000256" key="2">
    <source>
        <dbReference type="SAM" id="Phobius"/>
    </source>
</evidence>
<keyword evidence="2" id="KW-0472">Membrane</keyword>
<gene>
    <name evidence="5" type="ORF">BSL78_01744</name>
</gene>
<evidence type="ECO:0000313" key="5">
    <source>
        <dbReference type="EMBL" id="PIK61324.1"/>
    </source>
</evidence>
<dbReference type="Proteomes" id="UP000230750">
    <property type="component" value="Unassembled WGS sequence"/>
</dbReference>
<organism evidence="5 6">
    <name type="scientific">Stichopus japonicus</name>
    <name type="common">Sea cucumber</name>
    <dbReference type="NCBI Taxonomy" id="307972"/>
    <lineage>
        <taxon>Eukaryota</taxon>
        <taxon>Metazoa</taxon>
        <taxon>Echinodermata</taxon>
        <taxon>Eleutherozoa</taxon>
        <taxon>Echinozoa</taxon>
        <taxon>Holothuroidea</taxon>
        <taxon>Aspidochirotacea</taxon>
        <taxon>Aspidochirotida</taxon>
        <taxon>Stichopodidae</taxon>
        <taxon>Apostichopus</taxon>
    </lineage>
</organism>
<evidence type="ECO:0000256" key="1">
    <source>
        <dbReference type="SAM" id="MobiDB-lite"/>
    </source>
</evidence>
<proteinExistence type="predicted"/>
<protein>
    <recommendedName>
        <fullName evidence="4">Immunoglobulin domain-containing protein</fullName>
    </recommendedName>
</protein>
<reference evidence="5 6" key="1">
    <citation type="journal article" date="2017" name="PLoS Biol.">
        <title>The sea cucumber genome provides insights into morphological evolution and visceral regeneration.</title>
        <authorList>
            <person name="Zhang X."/>
            <person name="Sun L."/>
            <person name="Yuan J."/>
            <person name="Sun Y."/>
            <person name="Gao Y."/>
            <person name="Zhang L."/>
            <person name="Li S."/>
            <person name="Dai H."/>
            <person name="Hamel J.F."/>
            <person name="Liu C."/>
            <person name="Yu Y."/>
            <person name="Liu S."/>
            <person name="Lin W."/>
            <person name="Guo K."/>
            <person name="Jin S."/>
            <person name="Xu P."/>
            <person name="Storey K.B."/>
            <person name="Huan P."/>
            <person name="Zhang T."/>
            <person name="Zhou Y."/>
            <person name="Zhang J."/>
            <person name="Lin C."/>
            <person name="Li X."/>
            <person name="Xing L."/>
            <person name="Huo D."/>
            <person name="Sun M."/>
            <person name="Wang L."/>
            <person name="Mercier A."/>
            <person name="Li F."/>
            <person name="Yang H."/>
            <person name="Xiang J."/>
        </authorList>
    </citation>
    <scope>NUCLEOTIDE SEQUENCE [LARGE SCALE GENOMIC DNA]</scope>
    <source>
        <strain evidence="5">Shaxun</strain>
        <tissue evidence="5">Muscle</tissue>
    </source>
</reference>
<comment type="caution">
    <text evidence="5">The sequence shown here is derived from an EMBL/GenBank/DDBJ whole genome shotgun (WGS) entry which is preliminary data.</text>
</comment>
<keyword evidence="2" id="KW-1133">Transmembrane helix</keyword>
<feature type="chain" id="PRO_5013950126" description="Immunoglobulin domain-containing protein" evidence="3">
    <location>
        <begin position="22"/>
        <end position="391"/>
    </location>
</feature>
<feature type="transmembrane region" description="Helical" evidence="2">
    <location>
        <begin position="291"/>
        <end position="316"/>
    </location>
</feature>
<accession>A0A2G8LM62</accession>
<dbReference type="AlphaFoldDB" id="A0A2G8LM62"/>
<evidence type="ECO:0000313" key="6">
    <source>
        <dbReference type="Proteomes" id="UP000230750"/>
    </source>
</evidence>
<dbReference type="InterPro" id="IPR003599">
    <property type="entry name" value="Ig_sub"/>
</dbReference>
<keyword evidence="6" id="KW-1185">Reference proteome</keyword>